<dbReference type="InterPro" id="IPR001138">
    <property type="entry name" value="Zn2Cys6_DnaBD"/>
</dbReference>
<keyword evidence="6" id="KW-0175">Coiled coil</keyword>
<evidence type="ECO:0000256" key="3">
    <source>
        <dbReference type="ARBA" id="ARBA00023015"/>
    </source>
</evidence>
<dbReference type="GO" id="GO:0008270">
    <property type="term" value="F:zinc ion binding"/>
    <property type="evidence" value="ECO:0007669"/>
    <property type="project" value="InterPro"/>
</dbReference>
<dbReference type="InterPro" id="IPR036864">
    <property type="entry name" value="Zn2-C6_fun-type_DNA-bd_sf"/>
</dbReference>
<dbReference type="SUPFAM" id="SSF57701">
    <property type="entry name" value="Zn2/Cys6 DNA-binding domain"/>
    <property type="match status" value="1"/>
</dbReference>
<evidence type="ECO:0000256" key="7">
    <source>
        <dbReference type="SAM" id="MobiDB-lite"/>
    </source>
</evidence>
<evidence type="ECO:0000313" key="9">
    <source>
        <dbReference type="EMBL" id="KAJ3110339.1"/>
    </source>
</evidence>
<dbReference type="GO" id="GO:0003677">
    <property type="term" value="F:DNA binding"/>
    <property type="evidence" value="ECO:0007669"/>
    <property type="project" value="InterPro"/>
</dbReference>
<evidence type="ECO:0000256" key="4">
    <source>
        <dbReference type="ARBA" id="ARBA00023163"/>
    </source>
</evidence>
<dbReference type="Pfam" id="PF00172">
    <property type="entry name" value="Zn_clus"/>
    <property type="match status" value="1"/>
</dbReference>
<comment type="caution">
    <text evidence="9">The sequence shown here is derived from an EMBL/GenBank/DDBJ whole genome shotgun (WGS) entry which is preliminary data.</text>
</comment>
<dbReference type="Pfam" id="PF04082">
    <property type="entry name" value="Fungal_trans"/>
    <property type="match status" value="1"/>
</dbReference>
<keyword evidence="3" id="KW-0805">Transcription regulation</keyword>
<evidence type="ECO:0000256" key="1">
    <source>
        <dbReference type="ARBA" id="ARBA00004123"/>
    </source>
</evidence>
<feature type="compositionally biased region" description="Acidic residues" evidence="7">
    <location>
        <begin position="714"/>
        <end position="725"/>
    </location>
</feature>
<evidence type="ECO:0000256" key="2">
    <source>
        <dbReference type="ARBA" id="ARBA00022723"/>
    </source>
</evidence>
<dbReference type="GO" id="GO:0005634">
    <property type="term" value="C:nucleus"/>
    <property type="evidence" value="ECO:0007669"/>
    <property type="project" value="UniProtKB-SubCell"/>
</dbReference>
<dbReference type="GO" id="GO:0006351">
    <property type="term" value="P:DNA-templated transcription"/>
    <property type="evidence" value="ECO:0007669"/>
    <property type="project" value="InterPro"/>
</dbReference>
<gene>
    <name evidence="9" type="ORF">HK100_003075</name>
</gene>
<proteinExistence type="predicted"/>
<keyword evidence="5" id="KW-0539">Nucleus</keyword>
<keyword evidence="2" id="KW-0479">Metal-binding</keyword>
<feature type="coiled-coil region" evidence="6">
    <location>
        <begin position="679"/>
        <end position="709"/>
    </location>
</feature>
<organism evidence="9 10">
    <name type="scientific">Physocladia obscura</name>
    <dbReference type="NCBI Taxonomy" id="109957"/>
    <lineage>
        <taxon>Eukaryota</taxon>
        <taxon>Fungi</taxon>
        <taxon>Fungi incertae sedis</taxon>
        <taxon>Chytridiomycota</taxon>
        <taxon>Chytridiomycota incertae sedis</taxon>
        <taxon>Chytridiomycetes</taxon>
        <taxon>Chytridiales</taxon>
        <taxon>Chytriomycetaceae</taxon>
        <taxon>Physocladia</taxon>
    </lineage>
</organism>
<dbReference type="InterPro" id="IPR050815">
    <property type="entry name" value="TF_fung"/>
</dbReference>
<accession>A0AAD5SVE0</accession>
<dbReference type="InterPro" id="IPR007219">
    <property type="entry name" value="XnlR_reg_dom"/>
</dbReference>
<sequence length="780" mass="84249">MNKLCSREWPMCRRCAAVGALCVYASQEKRKAPSLSWAKACLVCRSMKKKCGREMPACARCVRVGSACAYPAAGGGGGGGGVGAARGERNWRDARDGRLSVLRAFARGLDGLDGIDGLDGLDASRSLNADALGFAASGADAALLARLHDVDAPHSLAVLNAVELRAAFASEPPALRFAFLAVAALAVPNSSRANNALALAYHAKARRALVLFDAPDLRAVQALYILYSFALGILYSKPPDYFNCREKKKVKGQPAHGFIALTRAVQIALQIGLHVDPDYTPHLATSLTVAQKDERRRVYWILYYTLKMSQLQTGGSSQNHSLFFPSTFRSCAVKPHRATMYISDYHSNKTDNSLNYTALPTPSALMAPLASDILITETSPIYHLCELLDILEAIVKHVTAVPDYNPDNGVASTILSDPISTLLMTRLSAWRNNQLPPHLKININDWIQHQVLQNGDRNGILNLENFYAVSVCILHRPRFYLSGFNSSILFSKNFDALSEIAEAVAVTLDAANGIVDLCVKLLESTVSEYSDPEENTGILTSEFWMQSTGVGLACFEAAIALWYYHCRTLPAFLGGGVRKNNHADHRNRHDDMNILRRALCLLETAAAAGDGMSSWKRATKANKITPLLDCVDGMIDEMKAVDVAVAAAAAASAESQYGCGSGGDSGDMNGFLDSAWIYVQQQNNRLELLELEQEQQQQEQNEKVLLEMQTLALEDDDDDDDDDNSTNENDNLGSSMSSSAGASSTAAAAAAVAAAAGAGLAEPQDPRVFLGLLGMEFRSI</sequence>
<dbReference type="Gene3D" id="4.10.240.10">
    <property type="entry name" value="Zn(2)-C6 fungal-type DNA-binding domain"/>
    <property type="match status" value="1"/>
</dbReference>
<reference evidence="9" key="1">
    <citation type="submission" date="2020-05" db="EMBL/GenBank/DDBJ databases">
        <title>Phylogenomic resolution of chytrid fungi.</title>
        <authorList>
            <person name="Stajich J.E."/>
            <person name="Amses K."/>
            <person name="Simmons R."/>
            <person name="Seto K."/>
            <person name="Myers J."/>
            <person name="Bonds A."/>
            <person name="Quandt C.A."/>
            <person name="Barry K."/>
            <person name="Liu P."/>
            <person name="Grigoriev I."/>
            <person name="Longcore J.E."/>
            <person name="James T.Y."/>
        </authorList>
    </citation>
    <scope>NUCLEOTIDE SEQUENCE</scope>
    <source>
        <strain evidence="9">JEL0513</strain>
    </source>
</reference>
<dbReference type="SMART" id="SM00066">
    <property type="entry name" value="GAL4"/>
    <property type="match status" value="2"/>
</dbReference>
<dbReference type="PANTHER" id="PTHR47338">
    <property type="entry name" value="ZN(II)2CYS6 TRANSCRIPTION FACTOR (EUROFUNG)-RELATED"/>
    <property type="match status" value="1"/>
</dbReference>
<protein>
    <recommendedName>
        <fullName evidence="8">Zn(2)-C6 fungal-type domain-containing protein</fullName>
    </recommendedName>
</protein>
<feature type="region of interest" description="Disordered" evidence="7">
    <location>
        <begin position="714"/>
        <end position="740"/>
    </location>
</feature>
<dbReference type="GO" id="GO:0000981">
    <property type="term" value="F:DNA-binding transcription factor activity, RNA polymerase II-specific"/>
    <property type="evidence" value="ECO:0007669"/>
    <property type="project" value="InterPro"/>
</dbReference>
<dbReference type="AlphaFoldDB" id="A0AAD5SVE0"/>
<evidence type="ECO:0000256" key="6">
    <source>
        <dbReference type="SAM" id="Coils"/>
    </source>
</evidence>
<dbReference type="CDD" id="cd12148">
    <property type="entry name" value="fungal_TF_MHR"/>
    <property type="match status" value="1"/>
</dbReference>
<dbReference type="PROSITE" id="PS00463">
    <property type="entry name" value="ZN2_CY6_FUNGAL_1"/>
    <property type="match status" value="1"/>
</dbReference>
<keyword evidence="10" id="KW-1185">Reference proteome</keyword>
<dbReference type="CDD" id="cd00067">
    <property type="entry name" value="GAL4"/>
    <property type="match status" value="2"/>
</dbReference>
<feature type="domain" description="Zn(2)-C6 fungal-type" evidence="8">
    <location>
        <begin position="40"/>
        <end position="70"/>
    </location>
</feature>
<comment type="subcellular location">
    <subcellularLocation>
        <location evidence="1">Nucleus</location>
    </subcellularLocation>
</comment>
<evidence type="ECO:0000256" key="5">
    <source>
        <dbReference type="ARBA" id="ARBA00023242"/>
    </source>
</evidence>
<dbReference type="EMBL" id="JADGJH010001742">
    <property type="protein sequence ID" value="KAJ3110339.1"/>
    <property type="molecule type" value="Genomic_DNA"/>
</dbReference>
<dbReference type="PANTHER" id="PTHR47338:SF5">
    <property type="entry name" value="ZN(II)2CYS6 TRANSCRIPTION FACTOR (EUROFUNG)"/>
    <property type="match status" value="1"/>
</dbReference>
<keyword evidence="4" id="KW-0804">Transcription</keyword>
<dbReference type="Proteomes" id="UP001211907">
    <property type="component" value="Unassembled WGS sequence"/>
</dbReference>
<dbReference type="PROSITE" id="PS50048">
    <property type="entry name" value="ZN2_CY6_FUNGAL_2"/>
    <property type="match status" value="1"/>
</dbReference>
<name>A0AAD5SVE0_9FUNG</name>
<evidence type="ECO:0000259" key="8">
    <source>
        <dbReference type="PROSITE" id="PS50048"/>
    </source>
</evidence>
<evidence type="ECO:0000313" key="10">
    <source>
        <dbReference type="Proteomes" id="UP001211907"/>
    </source>
</evidence>